<keyword evidence="3" id="KW-0238">DNA-binding</keyword>
<dbReference type="PIRSF" id="PIRSF000770">
    <property type="entry name" value="RNA_pol_sigma-SigE/K"/>
    <property type="match status" value="1"/>
</dbReference>
<dbReference type="InterPro" id="IPR009042">
    <property type="entry name" value="RNA_pol_sigma70_r1_2"/>
</dbReference>
<dbReference type="PANTHER" id="PTHR30603">
    <property type="entry name" value="RNA POLYMERASE SIGMA FACTOR RPO"/>
    <property type="match status" value="1"/>
</dbReference>
<gene>
    <name evidence="6" type="ORF">METZ01_LOCUS257559</name>
</gene>
<dbReference type="Pfam" id="PF04542">
    <property type="entry name" value="Sigma70_r2"/>
    <property type="match status" value="1"/>
</dbReference>
<dbReference type="InterPro" id="IPR013324">
    <property type="entry name" value="RNA_pol_sigma_r3/r4-like"/>
</dbReference>
<dbReference type="InterPro" id="IPR014284">
    <property type="entry name" value="RNA_pol_sigma-70_dom"/>
</dbReference>
<evidence type="ECO:0000256" key="3">
    <source>
        <dbReference type="ARBA" id="ARBA00023125"/>
    </source>
</evidence>
<evidence type="ECO:0000259" key="5">
    <source>
        <dbReference type="PROSITE" id="PS00715"/>
    </source>
</evidence>
<dbReference type="InterPro" id="IPR007627">
    <property type="entry name" value="RNA_pol_sigma70_r2"/>
</dbReference>
<evidence type="ECO:0000256" key="1">
    <source>
        <dbReference type="ARBA" id="ARBA00023015"/>
    </source>
</evidence>
<name>A0A382IZE1_9ZZZZ</name>
<dbReference type="Gene3D" id="1.10.10.10">
    <property type="entry name" value="Winged helix-like DNA-binding domain superfamily/Winged helix DNA-binding domain"/>
    <property type="match status" value="2"/>
</dbReference>
<dbReference type="GO" id="GO:0003677">
    <property type="term" value="F:DNA binding"/>
    <property type="evidence" value="ECO:0007669"/>
    <property type="project" value="UniProtKB-KW"/>
</dbReference>
<organism evidence="6">
    <name type="scientific">marine metagenome</name>
    <dbReference type="NCBI Taxonomy" id="408172"/>
    <lineage>
        <taxon>unclassified sequences</taxon>
        <taxon>metagenomes</taxon>
        <taxon>ecological metagenomes</taxon>
    </lineage>
</organism>
<dbReference type="GO" id="GO:0006352">
    <property type="term" value="P:DNA-templated transcription initiation"/>
    <property type="evidence" value="ECO:0007669"/>
    <property type="project" value="InterPro"/>
</dbReference>
<proteinExistence type="predicted"/>
<dbReference type="Pfam" id="PF04539">
    <property type="entry name" value="Sigma70_r3"/>
    <property type="match status" value="1"/>
</dbReference>
<dbReference type="PANTHER" id="PTHR30603:SF47">
    <property type="entry name" value="RNA POLYMERASE SIGMA FACTOR SIGD, CHLOROPLASTIC"/>
    <property type="match status" value="1"/>
</dbReference>
<dbReference type="GO" id="GO:0016987">
    <property type="term" value="F:sigma factor activity"/>
    <property type="evidence" value="ECO:0007669"/>
    <property type="project" value="UniProtKB-KW"/>
</dbReference>
<keyword evidence="1" id="KW-0805">Transcription regulation</keyword>
<dbReference type="InterPro" id="IPR007624">
    <property type="entry name" value="RNA_pol_sigma70_r3"/>
</dbReference>
<dbReference type="InterPro" id="IPR007630">
    <property type="entry name" value="RNA_pol_sigma70_r4"/>
</dbReference>
<dbReference type="InterPro" id="IPR036388">
    <property type="entry name" value="WH-like_DNA-bd_sf"/>
</dbReference>
<dbReference type="SUPFAM" id="SSF88946">
    <property type="entry name" value="Sigma2 domain of RNA polymerase sigma factors"/>
    <property type="match status" value="1"/>
</dbReference>
<feature type="non-terminal residue" evidence="6">
    <location>
        <position position="262"/>
    </location>
</feature>
<keyword evidence="2" id="KW-0731">Sigma factor</keyword>
<sequence>MLDKLGDRESSTLRAYFDDIADSQPLSREREVALSARIEGGDMEARDELIQANLRFVIDVAKNYQNRGLSFPDLISAGNLGLMTAAERFDGPRGYKFISYAVWWIRQSILQTIAEHVRTVRLPLNKLSLLKDISKATRKLGQHSDSEPDVEEIAKELDLPPDVVTDAILSARPVSSLDSAFDDDERSLLNILPDANTKAPDTDLIHDSARHQLEEVLDSLEEREQRIIRLYFGLDGMEALTLEQIGAMIGVTRERVRQIKER</sequence>
<dbReference type="InterPro" id="IPR013325">
    <property type="entry name" value="RNA_pol_sigma_r2"/>
</dbReference>
<evidence type="ECO:0000256" key="4">
    <source>
        <dbReference type="ARBA" id="ARBA00023163"/>
    </source>
</evidence>
<reference evidence="6" key="1">
    <citation type="submission" date="2018-05" db="EMBL/GenBank/DDBJ databases">
        <authorList>
            <person name="Lanie J.A."/>
            <person name="Ng W.-L."/>
            <person name="Kazmierczak K.M."/>
            <person name="Andrzejewski T.M."/>
            <person name="Davidsen T.M."/>
            <person name="Wayne K.J."/>
            <person name="Tettelin H."/>
            <person name="Glass J.I."/>
            <person name="Rusch D."/>
            <person name="Podicherti R."/>
            <person name="Tsui H.-C.T."/>
            <person name="Winkler M.E."/>
        </authorList>
    </citation>
    <scope>NUCLEOTIDE SEQUENCE</scope>
</reference>
<evidence type="ECO:0000313" key="6">
    <source>
        <dbReference type="EMBL" id="SVC04705.1"/>
    </source>
</evidence>
<dbReference type="InterPro" id="IPR000943">
    <property type="entry name" value="RNA_pol_sigma70"/>
</dbReference>
<evidence type="ECO:0000256" key="2">
    <source>
        <dbReference type="ARBA" id="ARBA00023082"/>
    </source>
</evidence>
<dbReference type="PROSITE" id="PS00715">
    <property type="entry name" value="SIGMA70_1"/>
    <property type="match status" value="1"/>
</dbReference>
<dbReference type="InterPro" id="IPR050239">
    <property type="entry name" value="Sigma-70_RNA_pol_init_factors"/>
</dbReference>
<dbReference type="SUPFAM" id="SSF88659">
    <property type="entry name" value="Sigma3 and sigma4 domains of RNA polymerase sigma factors"/>
    <property type="match status" value="2"/>
</dbReference>
<protein>
    <recommendedName>
        <fullName evidence="5">RNA polymerase sigma-70 domain-containing protein</fullName>
    </recommendedName>
</protein>
<dbReference type="Gene3D" id="1.10.601.10">
    <property type="entry name" value="RNA Polymerase Primary Sigma Factor"/>
    <property type="match status" value="1"/>
</dbReference>
<dbReference type="CDD" id="cd06171">
    <property type="entry name" value="Sigma70_r4"/>
    <property type="match status" value="1"/>
</dbReference>
<dbReference type="AlphaFoldDB" id="A0A382IZE1"/>
<accession>A0A382IZE1</accession>
<dbReference type="Pfam" id="PF00140">
    <property type="entry name" value="Sigma70_r1_2"/>
    <property type="match status" value="1"/>
</dbReference>
<keyword evidence="4" id="KW-0804">Transcription</keyword>
<feature type="domain" description="RNA polymerase sigma-70" evidence="5">
    <location>
        <begin position="73"/>
        <end position="86"/>
    </location>
</feature>
<dbReference type="NCBIfam" id="TIGR02937">
    <property type="entry name" value="sigma70-ECF"/>
    <property type="match status" value="1"/>
</dbReference>
<dbReference type="EMBL" id="UINC01070504">
    <property type="protein sequence ID" value="SVC04705.1"/>
    <property type="molecule type" value="Genomic_DNA"/>
</dbReference>
<dbReference type="Pfam" id="PF04545">
    <property type="entry name" value="Sigma70_r4"/>
    <property type="match status" value="1"/>
</dbReference>
<dbReference type="PRINTS" id="PR00046">
    <property type="entry name" value="SIGMA70FCT"/>
</dbReference>